<dbReference type="RefSeq" id="WP_093854065.1">
    <property type="nucleotide sequence ID" value="NZ_JAVRER010000009.1"/>
</dbReference>
<organism evidence="1 2">
    <name type="scientific">Streptomyces evansiae</name>
    <dbReference type="NCBI Taxonomy" id="3075535"/>
    <lineage>
        <taxon>Bacteria</taxon>
        <taxon>Bacillati</taxon>
        <taxon>Actinomycetota</taxon>
        <taxon>Actinomycetes</taxon>
        <taxon>Kitasatosporales</taxon>
        <taxon>Streptomycetaceae</taxon>
        <taxon>Streptomyces</taxon>
    </lineage>
</organism>
<keyword evidence="1" id="KW-0378">Hydrolase</keyword>
<evidence type="ECO:0000313" key="1">
    <source>
        <dbReference type="EMBL" id="MDT0415514.1"/>
    </source>
</evidence>
<name>A0ABD5E2E0_9ACTN</name>
<dbReference type="SUPFAM" id="SSF55298">
    <property type="entry name" value="YjgF-like"/>
    <property type="match status" value="1"/>
</dbReference>
<dbReference type="AlphaFoldDB" id="A0ABD5E2E0"/>
<dbReference type="GO" id="GO:0016787">
    <property type="term" value="F:hydrolase activity"/>
    <property type="evidence" value="ECO:0007669"/>
    <property type="project" value="UniProtKB-KW"/>
</dbReference>
<dbReference type="Pfam" id="PF01042">
    <property type="entry name" value="Ribonuc_L-PSP"/>
    <property type="match status" value="1"/>
</dbReference>
<comment type="caution">
    <text evidence="1">The sequence shown here is derived from an EMBL/GenBank/DDBJ whole genome shotgun (WGS) entry which is preliminary data.</text>
</comment>
<sequence length="141" mass="14420">MRRIHPEGLHPTTGYSHVTVVPAGPTAYLSGQCPLDTEGRLVGEGDVLTQTDQVVANALRALAAAGAGPSDVVRTVVHVLTSDRATLDAVWERLRGSALGPALTSAATLLGTSALGYPGQLVEVDLTAALPEARPTSDSGT</sequence>
<gene>
    <name evidence="1" type="ORF">RM574_08420</name>
</gene>
<proteinExistence type="predicted"/>
<dbReference type="PANTHER" id="PTHR43857">
    <property type="entry name" value="BLR7761 PROTEIN"/>
    <property type="match status" value="1"/>
</dbReference>
<dbReference type="InterPro" id="IPR035959">
    <property type="entry name" value="RutC-like_sf"/>
</dbReference>
<dbReference type="InterPro" id="IPR006175">
    <property type="entry name" value="YjgF/YER057c/UK114"/>
</dbReference>
<accession>A0ABD5E2E0</accession>
<dbReference type="EMBL" id="JAVRER010000009">
    <property type="protein sequence ID" value="MDT0415514.1"/>
    <property type="molecule type" value="Genomic_DNA"/>
</dbReference>
<protein>
    <submittedName>
        <fullName evidence="1">RidA family protein</fullName>
        <ecNumber evidence="1">3.5.-.-</ecNumber>
    </submittedName>
</protein>
<reference evidence="2" key="1">
    <citation type="submission" date="2023-07" db="EMBL/GenBank/DDBJ databases">
        <title>30 novel species of actinomycetes from the DSMZ collection.</title>
        <authorList>
            <person name="Nouioui I."/>
        </authorList>
    </citation>
    <scope>NUCLEOTIDE SEQUENCE [LARGE SCALE GENOMIC DNA]</scope>
    <source>
        <strain evidence="2">DSM 41982</strain>
    </source>
</reference>
<dbReference type="EC" id="3.5.-.-" evidence="1"/>
<dbReference type="Proteomes" id="UP001183607">
    <property type="component" value="Unassembled WGS sequence"/>
</dbReference>
<dbReference type="PANTHER" id="PTHR43857:SF1">
    <property type="entry name" value="YJGH FAMILY PROTEIN"/>
    <property type="match status" value="1"/>
</dbReference>
<evidence type="ECO:0000313" key="2">
    <source>
        <dbReference type="Proteomes" id="UP001183607"/>
    </source>
</evidence>
<dbReference type="Gene3D" id="3.30.1330.40">
    <property type="entry name" value="RutC-like"/>
    <property type="match status" value="1"/>
</dbReference>
<dbReference type="CDD" id="cd00448">
    <property type="entry name" value="YjgF_YER057c_UK114_family"/>
    <property type="match status" value="1"/>
</dbReference>